<dbReference type="InterPro" id="IPR039367">
    <property type="entry name" value="Och1-like"/>
</dbReference>
<organism evidence="1">
    <name type="scientific">uncultured Caudovirales phage</name>
    <dbReference type="NCBI Taxonomy" id="2100421"/>
    <lineage>
        <taxon>Viruses</taxon>
        <taxon>Duplodnaviria</taxon>
        <taxon>Heunggongvirae</taxon>
        <taxon>Uroviricota</taxon>
        <taxon>Caudoviricetes</taxon>
        <taxon>Peduoviridae</taxon>
        <taxon>Maltschvirus</taxon>
        <taxon>Maltschvirus maltsch</taxon>
    </lineage>
</organism>
<dbReference type="InterPro" id="IPR029044">
    <property type="entry name" value="Nucleotide-diphossugar_trans"/>
</dbReference>
<evidence type="ECO:0000313" key="1">
    <source>
        <dbReference type="EMBL" id="CAB5221840.1"/>
    </source>
</evidence>
<reference evidence="1" key="1">
    <citation type="submission" date="2020-05" db="EMBL/GenBank/DDBJ databases">
        <authorList>
            <person name="Chiriac C."/>
            <person name="Salcher M."/>
            <person name="Ghai R."/>
            <person name="Kavagutti S V."/>
        </authorList>
    </citation>
    <scope>NUCLEOTIDE SEQUENCE</scope>
</reference>
<dbReference type="GO" id="GO:0000009">
    <property type="term" value="F:alpha-1,6-mannosyltransferase activity"/>
    <property type="evidence" value="ECO:0007669"/>
    <property type="project" value="InterPro"/>
</dbReference>
<dbReference type="Pfam" id="PF04488">
    <property type="entry name" value="Gly_transf_sug"/>
    <property type="match status" value="1"/>
</dbReference>
<accession>A0A6J7WVT7</accession>
<dbReference type="EMBL" id="LR798295">
    <property type="protein sequence ID" value="CAB5221840.1"/>
    <property type="molecule type" value="Genomic_DNA"/>
</dbReference>
<dbReference type="SUPFAM" id="SSF53448">
    <property type="entry name" value="Nucleotide-diphospho-sugar transferases"/>
    <property type="match status" value="1"/>
</dbReference>
<protein>
    <submittedName>
        <fullName evidence="1">Glycosyltransferase, DXD sugar-binding motif</fullName>
    </submittedName>
</protein>
<name>A0A6J7WVT7_9CAUD</name>
<dbReference type="PANTHER" id="PTHR31834">
    <property type="entry name" value="INITIATION-SPECIFIC ALPHA-1,6-MANNOSYLTRANSFERASE"/>
    <property type="match status" value="1"/>
</dbReference>
<gene>
    <name evidence="1" type="ORF">UFOVP359_95</name>
</gene>
<sequence>MVKVIEKNIWQTYECKKEDLPQYAIDGINSWTMNNPSWDHNYMSAEDREHFFKYEYSKEIYDTYMKMPMGVMKAGLWRFAILHAYGGVYADLDTTCINKISRWLPQYYDMVVGLEGDTPWYATQVIAAKSGHPFLKDAIDLCVERVKLGDWSIPNMVHYYTDVAMFTDSLMNSMGLPPHEGDLRIKAAEYNDSELAKENKFFSYSGDQARCLLDKHVQHLYWGDTGRKEGYIAWKADPLVNQSYKDGFDPKDWTE</sequence>
<dbReference type="PANTHER" id="PTHR31834:SF1">
    <property type="entry name" value="INITIATION-SPECIFIC ALPHA-1,6-MANNOSYLTRANSFERASE"/>
    <property type="match status" value="1"/>
</dbReference>
<dbReference type="InterPro" id="IPR007577">
    <property type="entry name" value="GlycoTrfase_DXD_sugar-bd_CS"/>
</dbReference>
<dbReference type="Gene3D" id="3.90.550.20">
    <property type="match status" value="1"/>
</dbReference>
<keyword evidence="1" id="KW-0808">Transferase</keyword>
<dbReference type="GO" id="GO:0006487">
    <property type="term" value="P:protein N-linked glycosylation"/>
    <property type="evidence" value="ECO:0007669"/>
    <property type="project" value="TreeGrafter"/>
</dbReference>
<proteinExistence type="predicted"/>